<gene>
    <name evidence="2" type="ORF">WJX72_000017</name>
</gene>
<evidence type="ECO:0000313" key="3">
    <source>
        <dbReference type="Proteomes" id="UP001489004"/>
    </source>
</evidence>
<evidence type="ECO:0000256" key="1">
    <source>
        <dbReference type="SAM" id="MobiDB-lite"/>
    </source>
</evidence>
<accession>A0AAW1Q6T4</accession>
<reference evidence="2 3" key="1">
    <citation type="journal article" date="2024" name="Nat. Commun.">
        <title>Phylogenomics reveals the evolutionary origins of lichenization in chlorophyte algae.</title>
        <authorList>
            <person name="Puginier C."/>
            <person name="Libourel C."/>
            <person name="Otte J."/>
            <person name="Skaloud P."/>
            <person name="Haon M."/>
            <person name="Grisel S."/>
            <person name="Petersen M."/>
            <person name="Berrin J.G."/>
            <person name="Delaux P.M."/>
            <person name="Dal Grande F."/>
            <person name="Keller J."/>
        </authorList>
    </citation>
    <scope>NUCLEOTIDE SEQUENCE [LARGE SCALE GENOMIC DNA]</scope>
    <source>
        <strain evidence="2 3">SAG 2043</strain>
    </source>
</reference>
<proteinExistence type="predicted"/>
<dbReference type="AlphaFoldDB" id="A0AAW1Q6T4"/>
<comment type="caution">
    <text evidence="2">The sequence shown here is derived from an EMBL/GenBank/DDBJ whole genome shotgun (WGS) entry which is preliminary data.</text>
</comment>
<keyword evidence="3" id="KW-1185">Reference proteome</keyword>
<evidence type="ECO:0000313" key="2">
    <source>
        <dbReference type="EMBL" id="KAK9817641.1"/>
    </source>
</evidence>
<dbReference type="EMBL" id="JALJOR010000004">
    <property type="protein sequence ID" value="KAK9817641.1"/>
    <property type="molecule type" value="Genomic_DNA"/>
</dbReference>
<protein>
    <submittedName>
        <fullName evidence="2">Uncharacterized protein</fullName>
    </submittedName>
</protein>
<dbReference type="Proteomes" id="UP001489004">
    <property type="component" value="Unassembled WGS sequence"/>
</dbReference>
<name>A0AAW1Q6T4_9CHLO</name>
<sequence length="176" mass="18327">MRGLCDQYSASCEWFCDNSGARAAQPDPVNGPAVRLMFQAVLTGPSVDPAVLRQSNFLEWRQGLQDGRYPGSAVFMSNFTSPNFGSVYVSAAQWNYPNLAPQGSMGNSPGLGGGQFSPGSGFSPGMGSNSPMFSPGAGFSPNMGYSPPNNPAQAAAALAALAAPILPEPYLNVKLK</sequence>
<organism evidence="2 3">
    <name type="scientific">[Myrmecia] bisecta</name>
    <dbReference type="NCBI Taxonomy" id="41462"/>
    <lineage>
        <taxon>Eukaryota</taxon>
        <taxon>Viridiplantae</taxon>
        <taxon>Chlorophyta</taxon>
        <taxon>core chlorophytes</taxon>
        <taxon>Trebouxiophyceae</taxon>
        <taxon>Trebouxiales</taxon>
        <taxon>Trebouxiaceae</taxon>
        <taxon>Myrmecia</taxon>
    </lineage>
</organism>
<feature type="region of interest" description="Disordered" evidence="1">
    <location>
        <begin position="105"/>
        <end position="127"/>
    </location>
</feature>
<feature type="compositionally biased region" description="Low complexity" evidence="1">
    <location>
        <begin position="117"/>
        <end position="127"/>
    </location>
</feature>